<proteinExistence type="predicted"/>
<organism evidence="2 3">
    <name type="scientific">Drosophila navojoa</name>
    <name type="common">Fruit fly</name>
    <dbReference type="NCBI Taxonomy" id="7232"/>
    <lineage>
        <taxon>Eukaryota</taxon>
        <taxon>Metazoa</taxon>
        <taxon>Ecdysozoa</taxon>
        <taxon>Arthropoda</taxon>
        <taxon>Hexapoda</taxon>
        <taxon>Insecta</taxon>
        <taxon>Pterygota</taxon>
        <taxon>Neoptera</taxon>
        <taxon>Endopterygota</taxon>
        <taxon>Diptera</taxon>
        <taxon>Brachycera</taxon>
        <taxon>Muscomorpha</taxon>
        <taxon>Ephydroidea</taxon>
        <taxon>Drosophilidae</taxon>
        <taxon>Drosophila</taxon>
    </lineage>
</organism>
<sequence length="164" mass="18453">MDFSNMEEISDDGPSTDGYSMEEDIDACSFYESSSDASSSNESSSNESSSNESSPNGSSEDYSCNCGYQNISWDVDEILQGDEFKPANDLMVKLLSECGWVDKVRKLTREIWEIRAEGEDVNDVYREILPFAIKMVPKKVHTELKDELRNILSSLLDQQSNDTD</sequence>
<reference evidence="2 3" key="1">
    <citation type="journal article" date="2019" name="J. Hered.">
        <title>An Improved Genome Assembly for Drosophila navojoa, the Basal Species in the mojavensis Cluster.</title>
        <authorList>
            <person name="Vanderlinde T."/>
            <person name="Dupim E.G."/>
            <person name="Nazario-Yepiz N.O."/>
            <person name="Carvalho A.B."/>
        </authorList>
    </citation>
    <scope>NUCLEOTIDE SEQUENCE [LARGE SCALE GENOMIC DNA]</scope>
    <source>
        <strain evidence="2">Navoj_Jal97</strain>
        <tissue evidence="2">Whole organism</tissue>
    </source>
</reference>
<dbReference type="Gene3D" id="1.10.246.140">
    <property type="match status" value="1"/>
</dbReference>
<dbReference type="GO" id="GO:0000124">
    <property type="term" value="C:SAGA complex"/>
    <property type="evidence" value="ECO:0007669"/>
    <property type="project" value="InterPro"/>
</dbReference>
<dbReference type="OMA" id="WERRDEH"/>
<evidence type="ECO:0000313" key="3">
    <source>
        <dbReference type="Proteomes" id="UP000295192"/>
    </source>
</evidence>
<dbReference type="EMBL" id="LSRL02001184">
    <property type="protein sequence ID" value="TDG39284.1"/>
    <property type="molecule type" value="Genomic_DNA"/>
</dbReference>
<keyword evidence="3" id="KW-1185">Reference proteome</keyword>
<comment type="caution">
    <text evidence="2">The sequence shown here is derived from an EMBL/GenBank/DDBJ whole genome shotgun (WGS) entry which is preliminary data.</text>
</comment>
<dbReference type="InterPro" id="IPR038212">
    <property type="entry name" value="TF_EnY2_sf"/>
</dbReference>
<gene>
    <name evidence="2" type="ORF">AWZ03_014294</name>
</gene>
<evidence type="ECO:0000313" key="2">
    <source>
        <dbReference type="EMBL" id="TDG39284.1"/>
    </source>
</evidence>
<dbReference type="Proteomes" id="UP000295192">
    <property type="component" value="Unassembled WGS sequence"/>
</dbReference>
<protein>
    <recommendedName>
        <fullName evidence="4">Transcription and mRNA export factor SUS1</fullName>
    </recommendedName>
</protein>
<dbReference type="GO" id="GO:0006406">
    <property type="term" value="P:mRNA export from nucleus"/>
    <property type="evidence" value="ECO:0007669"/>
    <property type="project" value="InterPro"/>
</dbReference>
<dbReference type="Pfam" id="PF10163">
    <property type="entry name" value="EnY2"/>
    <property type="match status" value="1"/>
</dbReference>
<dbReference type="InterPro" id="IPR018783">
    <property type="entry name" value="TF_ENY2"/>
</dbReference>
<evidence type="ECO:0000256" key="1">
    <source>
        <dbReference type="SAM" id="MobiDB-lite"/>
    </source>
</evidence>
<dbReference type="AlphaFoldDB" id="A0A484AS96"/>
<dbReference type="GO" id="GO:0005643">
    <property type="term" value="C:nuclear pore"/>
    <property type="evidence" value="ECO:0007669"/>
    <property type="project" value="InterPro"/>
</dbReference>
<feature type="region of interest" description="Disordered" evidence="1">
    <location>
        <begin position="1"/>
        <end position="61"/>
    </location>
</feature>
<evidence type="ECO:0008006" key="4">
    <source>
        <dbReference type="Google" id="ProtNLM"/>
    </source>
</evidence>
<feature type="compositionally biased region" description="Low complexity" evidence="1">
    <location>
        <begin position="32"/>
        <end position="60"/>
    </location>
</feature>
<name>A0A484AS96_DRONA</name>
<accession>A0A484AS96</accession>
<dbReference type="GO" id="GO:0003713">
    <property type="term" value="F:transcription coactivator activity"/>
    <property type="evidence" value="ECO:0007669"/>
    <property type="project" value="InterPro"/>
</dbReference>